<dbReference type="AlphaFoldDB" id="A0A023B9W4"/>
<protein>
    <submittedName>
        <fullName evidence="1">Uncharacterized protein</fullName>
    </submittedName>
</protein>
<accession>A0A023B9W4</accession>
<dbReference type="RefSeq" id="XP_011129618.1">
    <property type="nucleotide sequence ID" value="XM_011131316.1"/>
</dbReference>
<dbReference type="Proteomes" id="UP000019763">
    <property type="component" value="Unassembled WGS sequence"/>
</dbReference>
<dbReference type="EMBL" id="AFNH02000360">
    <property type="protein sequence ID" value="EZG74928.1"/>
    <property type="molecule type" value="Genomic_DNA"/>
</dbReference>
<gene>
    <name evidence="1" type="ORF">GNI_046840</name>
</gene>
<reference evidence="1" key="1">
    <citation type="submission" date="2013-12" db="EMBL/GenBank/DDBJ databases">
        <authorList>
            <person name="Omoto C.K."/>
            <person name="Sibley D."/>
            <person name="Venepally P."/>
            <person name="Hadjithomas M."/>
            <person name="Karamycheva S."/>
            <person name="Brunk B."/>
            <person name="Roos D."/>
            <person name="Caler E."/>
            <person name="Lorenzi H."/>
        </authorList>
    </citation>
    <scope>NUCLEOTIDE SEQUENCE</scope>
</reference>
<evidence type="ECO:0000313" key="2">
    <source>
        <dbReference type="Proteomes" id="UP000019763"/>
    </source>
</evidence>
<proteinExistence type="predicted"/>
<name>A0A023B9W4_GRENI</name>
<keyword evidence="2" id="KW-1185">Reference proteome</keyword>
<dbReference type="VEuPathDB" id="CryptoDB:GNI_046840"/>
<sequence length="259" mass="30813">MGVYTNPYKDARVFATRVDRDKEVSKAIKDLDNICLRRFIKPSNKKALDINENEYKRVENFLKQMSKRQKGLLYEIHRLVRVLETKHSSEREVLDRCFKNANDLELFKLTKLKNHDQWIEAFSDVMTPWAEWFEETVSHRDDIYYLDVFWDELQKSECLWYMLDACCLVQQLEIIDGRMLKFLEMYDITLANNPWYELHVSDRLVQKLSWIGEMVYVEQLMVGSLRNILEDFVKKEKLNAIDAETIVPPPLQAAANKSF</sequence>
<evidence type="ECO:0000313" key="1">
    <source>
        <dbReference type="EMBL" id="EZG74928.1"/>
    </source>
</evidence>
<comment type="caution">
    <text evidence="1">The sequence shown here is derived from an EMBL/GenBank/DDBJ whole genome shotgun (WGS) entry which is preliminary data.</text>
</comment>
<organism evidence="1 2">
    <name type="scientific">Gregarina niphandrodes</name>
    <name type="common">Septate eugregarine</name>
    <dbReference type="NCBI Taxonomy" id="110365"/>
    <lineage>
        <taxon>Eukaryota</taxon>
        <taxon>Sar</taxon>
        <taxon>Alveolata</taxon>
        <taxon>Apicomplexa</taxon>
        <taxon>Conoidasida</taxon>
        <taxon>Gregarinasina</taxon>
        <taxon>Eugregarinorida</taxon>
        <taxon>Gregarinidae</taxon>
        <taxon>Gregarina</taxon>
    </lineage>
</organism>
<dbReference type="GeneID" id="22911740"/>